<evidence type="ECO:0000313" key="5">
    <source>
        <dbReference type="Proteomes" id="UP000504634"/>
    </source>
</evidence>
<feature type="chain" id="PRO_5027056429" evidence="3">
    <location>
        <begin position="23"/>
        <end position="108"/>
    </location>
</feature>
<evidence type="ECO:0000256" key="3">
    <source>
        <dbReference type="SAM" id="SignalP"/>
    </source>
</evidence>
<accession>A0A6J2U6W2</accession>
<feature type="signal peptide" evidence="3">
    <location>
        <begin position="1"/>
        <end position="22"/>
    </location>
</feature>
<organism evidence="5 6">
    <name type="scientific">Drosophila lebanonensis</name>
    <name type="common">Fruit fly</name>
    <name type="synonym">Scaptodrosophila lebanonensis</name>
    <dbReference type="NCBI Taxonomy" id="7225"/>
    <lineage>
        <taxon>Eukaryota</taxon>
        <taxon>Metazoa</taxon>
        <taxon>Ecdysozoa</taxon>
        <taxon>Arthropoda</taxon>
        <taxon>Hexapoda</taxon>
        <taxon>Insecta</taxon>
        <taxon>Pterygota</taxon>
        <taxon>Neoptera</taxon>
        <taxon>Endopterygota</taxon>
        <taxon>Diptera</taxon>
        <taxon>Brachycera</taxon>
        <taxon>Muscomorpha</taxon>
        <taxon>Ephydroidea</taxon>
        <taxon>Drosophilidae</taxon>
        <taxon>Scaptodrosophila</taxon>
    </lineage>
</organism>
<feature type="domain" description="Single" evidence="4">
    <location>
        <begin position="38"/>
        <end position="106"/>
    </location>
</feature>
<keyword evidence="2" id="KW-0964">Secreted</keyword>
<dbReference type="RefSeq" id="XP_030382902.1">
    <property type="nucleotide sequence ID" value="XM_030527042.1"/>
</dbReference>
<dbReference type="Proteomes" id="UP000504634">
    <property type="component" value="Unplaced"/>
</dbReference>
<dbReference type="OrthoDB" id="7901229at2759"/>
<name>A0A6J2U6W2_DROLE</name>
<dbReference type="InterPro" id="IPR029277">
    <property type="entry name" value="SVWC_dom"/>
</dbReference>
<dbReference type="PANTHER" id="PTHR39957">
    <property type="entry name" value="AT09846P1-RELATED"/>
    <property type="match status" value="1"/>
</dbReference>
<reference evidence="6" key="1">
    <citation type="submission" date="2025-08" db="UniProtKB">
        <authorList>
            <consortium name="RefSeq"/>
        </authorList>
    </citation>
    <scope>IDENTIFICATION</scope>
    <source>
        <strain evidence="6">11010-0011.00</strain>
        <tissue evidence="6">Whole body</tissue>
    </source>
</reference>
<evidence type="ECO:0000259" key="4">
    <source>
        <dbReference type="SMART" id="SM01318"/>
    </source>
</evidence>
<dbReference type="AlphaFoldDB" id="A0A6J2U6W2"/>
<proteinExistence type="predicted"/>
<dbReference type="GO" id="GO:0005576">
    <property type="term" value="C:extracellular region"/>
    <property type="evidence" value="ECO:0007669"/>
    <property type="project" value="UniProtKB-SubCell"/>
</dbReference>
<gene>
    <name evidence="6" type="primary">LOC115630471</name>
</gene>
<keyword evidence="5" id="KW-1185">Reference proteome</keyword>
<dbReference type="SMART" id="SM01318">
    <property type="entry name" value="SVWC"/>
    <property type="match status" value="1"/>
</dbReference>
<sequence length="108" mass="11633">MRQFVLSSLLLILVVFWGVSEAAILRGVFKDPAHPGKCVITPSLILSEGQAAKHPTMDCARAICGKDGHAQIHTCGTQGVMPGCELGARKYPSADYPQCCERHVICKP</sequence>
<dbReference type="GeneID" id="115630471"/>
<dbReference type="InterPro" id="IPR053308">
    <property type="entry name" value="Vago-like"/>
</dbReference>
<comment type="subcellular location">
    <subcellularLocation>
        <location evidence="1">Secreted</location>
    </subcellularLocation>
</comment>
<evidence type="ECO:0000256" key="2">
    <source>
        <dbReference type="ARBA" id="ARBA00022525"/>
    </source>
</evidence>
<dbReference type="PANTHER" id="PTHR39957:SF1">
    <property type="entry name" value="AT09846P1-RELATED"/>
    <property type="match status" value="1"/>
</dbReference>
<evidence type="ECO:0000256" key="1">
    <source>
        <dbReference type="ARBA" id="ARBA00004613"/>
    </source>
</evidence>
<dbReference type="Pfam" id="PF15430">
    <property type="entry name" value="SVWC"/>
    <property type="match status" value="1"/>
</dbReference>
<evidence type="ECO:0000313" key="6">
    <source>
        <dbReference type="RefSeq" id="XP_030382902.1"/>
    </source>
</evidence>
<protein>
    <submittedName>
        <fullName evidence="6">Uncharacterized protein LOC115630471</fullName>
    </submittedName>
</protein>
<keyword evidence="3" id="KW-0732">Signal</keyword>